<reference evidence="1 2" key="1">
    <citation type="journal article" date="2014" name="Agronomy (Basel)">
        <title>A Draft Genome Sequence for Ensete ventricosum, the Drought-Tolerant Tree Against Hunger.</title>
        <authorList>
            <person name="Harrison J."/>
            <person name="Moore K.A."/>
            <person name="Paszkiewicz K."/>
            <person name="Jones T."/>
            <person name="Grant M."/>
            <person name="Ambacheew D."/>
            <person name="Muzemil S."/>
            <person name="Studholme D.J."/>
        </authorList>
    </citation>
    <scope>NUCLEOTIDE SEQUENCE [LARGE SCALE GENOMIC DNA]</scope>
</reference>
<sequence>MRIDQCSYETYESGIPRLRSMCRTSERSPQKRNVHIRSTFDIDNQEGYVGDLACSGSDQAIRGVLDAHPSLIMQAFLTGLRLSKFFWSLVERPTTTVLDMLQRTNQYVTAKALVAGRRKESHKRPHTE</sequence>
<proteinExistence type="predicted"/>
<gene>
    <name evidence="1" type="ORF">B296_00003479</name>
</gene>
<dbReference type="Proteomes" id="UP000287651">
    <property type="component" value="Unassembled WGS sequence"/>
</dbReference>
<name>A0A427B9B7_ENSVE</name>
<protein>
    <submittedName>
        <fullName evidence="1">Uncharacterized protein</fullName>
    </submittedName>
</protein>
<evidence type="ECO:0000313" key="2">
    <source>
        <dbReference type="Proteomes" id="UP000287651"/>
    </source>
</evidence>
<evidence type="ECO:0000313" key="1">
    <source>
        <dbReference type="EMBL" id="RRT85077.1"/>
    </source>
</evidence>
<comment type="caution">
    <text evidence="1">The sequence shown here is derived from an EMBL/GenBank/DDBJ whole genome shotgun (WGS) entry which is preliminary data.</text>
</comment>
<dbReference type="AlphaFoldDB" id="A0A427B9B7"/>
<dbReference type="EMBL" id="AMZH03000183">
    <property type="protein sequence ID" value="RRT85077.1"/>
    <property type="molecule type" value="Genomic_DNA"/>
</dbReference>
<accession>A0A427B9B7</accession>
<organism evidence="1 2">
    <name type="scientific">Ensete ventricosum</name>
    <name type="common">Abyssinian banana</name>
    <name type="synonym">Musa ensete</name>
    <dbReference type="NCBI Taxonomy" id="4639"/>
    <lineage>
        <taxon>Eukaryota</taxon>
        <taxon>Viridiplantae</taxon>
        <taxon>Streptophyta</taxon>
        <taxon>Embryophyta</taxon>
        <taxon>Tracheophyta</taxon>
        <taxon>Spermatophyta</taxon>
        <taxon>Magnoliopsida</taxon>
        <taxon>Liliopsida</taxon>
        <taxon>Zingiberales</taxon>
        <taxon>Musaceae</taxon>
        <taxon>Ensete</taxon>
    </lineage>
</organism>